<protein>
    <submittedName>
        <fullName evidence="1">Uncharacterized protein</fullName>
    </submittedName>
</protein>
<evidence type="ECO:0000313" key="1">
    <source>
        <dbReference type="EMBL" id="CDJ43155.1"/>
    </source>
</evidence>
<dbReference type="GeneID" id="25251890"/>
<organism evidence="1 2">
    <name type="scientific">Eimeria tenella</name>
    <name type="common">Coccidian parasite</name>
    <dbReference type="NCBI Taxonomy" id="5802"/>
    <lineage>
        <taxon>Eukaryota</taxon>
        <taxon>Sar</taxon>
        <taxon>Alveolata</taxon>
        <taxon>Apicomplexa</taxon>
        <taxon>Conoidasida</taxon>
        <taxon>Coccidia</taxon>
        <taxon>Eucoccidiorida</taxon>
        <taxon>Eimeriorina</taxon>
        <taxon>Eimeriidae</taxon>
        <taxon>Eimeria</taxon>
    </lineage>
</organism>
<gene>
    <name evidence="1" type="ORF">ETH_00013630</name>
</gene>
<accession>U6L5S7</accession>
<dbReference type="VEuPathDB" id="ToxoDB:ETH2_1554000"/>
<dbReference type="EMBL" id="HG675754">
    <property type="protein sequence ID" value="CDJ43155.1"/>
    <property type="molecule type" value="Genomic_DNA"/>
</dbReference>
<sequence length="144" mass="15547">MGRHAANTSEQSITCSSTWNTEIWDKQLHCKSQAVALQCKALESLFGIFNKELLHVIQDFLNSVAKEAACGSDSVKCPKKLLSSQAPLTIVGKDPSLLSRFLQQSPSGDSLLRTFALISGNKWKDAKGLISGAGKAPREDDGNN</sequence>
<dbReference type="Proteomes" id="UP000030747">
    <property type="component" value="Unassembled WGS sequence"/>
</dbReference>
<reference evidence="1" key="2">
    <citation type="submission" date="2013-10" db="EMBL/GenBank/DDBJ databases">
        <authorList>
            <person name="Aslett M."/>
        </authorList>
    </citation>
    <scope>NUCLEOTIDE SEQUENCE [LARGE SCALE GENOMIC DNA]</scope>
    <source>
        <strain evidence="1">Houghton</strain>
    </source>
</reference>
<proteinExistence type="predicted"/>
<keyword evidence="2" id="KW-1185">Reference proteome</keyword>
<name>U6L5S7_EIMTE</name>
<dbReference type="AlphaFoldDB" id="U6L5S7"/>
<dbReference type="VEuPathDB" id="ToxoDB:ETH_00013630"/>
<dbReference type="OrthoDB" id="10276185at2759"/>
<evidence type="ECO:0000313" key="2">
    <source>
        <dbReference type="Proteomes" id="UP000030747"/>
    </source>
</evidence>
<reference evidence="1" key="1">
    <citation type="submission" date="2013-10" db="EMBL/GenBank/DDBJ databases">
        <title>Genomic analysis of the causative agents of coccidiosis in chickens.</title>
        <authorList>
            <person name="Reid A.J."/>
            <person name="Blake D."/>
            <person name="Billington K."/>
            <person name="Browne H."/>
            <person name="Dunn M."/>
            <person name="Hung S."/>
            <person name="Kawahara F."/>
            <person name="Miranda-Saavedra D."/>
            <person name="Mourier T."/>
            <person name="Nagra H."/>
            <person name="Otto T.D."/>
            <person name="Rawlings N."/>
            <person name="Sanchez A."/>
            <person name="Sanders M."/>
            <person name="Subramaniam C."/>
            <person name="Tay Y."/>
            <person name="Dear P."/>
            <person name="Doerig C."/>
            <person name="Gruber A."/>
            <person name="Parkinson J."/>
            <person name="Shirley M."/>
            <person name="Wan K.L."/>
            <person name="Berriman M."/>
            <person name="Tomley F."/>
            <person name="Pain A."/>
        </authorList>
    </citation>
    <scope>NUCLEOTIDE SEQUENCE [LARGE SCALE GENOMIC DNA]</scope>
    <source>
        <strain evidence="1">Houghton</strain>
    </source>
</reference>
<dbReference type="RefSeq" id="XP_013233905.1">
    <property type="nucleotide sequence ID" value="XM_013378451.1"/>
</dbReference>